<sequence length="44" mass="4099">MPGKDGTGPPSGARGPRDGRGGGNPGRPGPGVGSKTGGQKGPCK</sequence>
<name>X1TMH4_9ZZZZ</name>
<evidence type="ECO:0000313" key="2">
    <source>
        <dbReference type="EMBL" id="GAJ06523.1"/>
    </source>
</evidence>
<protein>
    <submittedName>
        <fullName evidence="2">Uncharacterized protein</fullName>
    </submittedName>
</protein>
<feature type="region of interest" description="Disordered" evidence="1">
    <location>
        <begin position="1"/>
        <end position="44"/>
    </location>
</feature>
<evidence type="ECO:0000256" key="1">
    <source>
        <dbReference type="SAM" id="MobiDB-lite"/>
    </source>
</evidence>
<dbReference type="AlphaFoldDB" id="X1TMH4"/>
<organism evidence="2">
    <name type="scientific">marine sediment metagenome</name>
    <dbReference type="NCBI Taxonomy" id="412755"/>
    <lineage>
        <taxon>unclassified sequences</taxon>
        <taxon>metagenomes</taxon>
        <taxon>ecological metagenomes</taxon>
    </lineage>
</organism>
<comment type="caution">
    <text evidence="2">The sequence shown here is derived from an EMBL/GenBank/DDBJ whole genome shotgun (WGS) entry which is preliminary data.</text>
</comment>
<reference evidence="2" key="1">
    <citation type="journal article" date="2014" name="Front. Microbiol.">
        <title>High frequency of phylogenetically diverse reductive dehalogenase-homologous genes in deep subseafloor sedimentary metagenomes.</title>
        <authorList>
            <person name="Kawai M."/>
            <person name="Futagami T."/>
            <person name="Toyoda A."/>
            <person name="Takaki Y."/>
            <person name="Nishi S."/>
            <person name="Hori S."/>
            <person name="Arai W."/>
            <person name="Tsubouchi T."/>
            <person name="Morono Y."/>
            <person name="Uchiyama I."/>
            <person name="Ito T."/>
            <person name="Fujiyama A."/>
            <person name="Inagaki F."/>
            <person name="Takami H."/>
        </authorList>
    </citation>
    <scope>NUCLEOTIDE SEQUENCE</scope>
    <source>
        <strain evidence="2">Expedition CK06-06</strain>
    </source>
</reference>
<accession>X1TMH4</accession>
<dbReference type="EMBL" id="BARW01031817">
    <property type="protein sequence ID" value="GAJ06523.1"/>
    <property type="molecule type" value="Genomic_DNA"/>
</dbReference>
<gene>
    <name evidence="2" type="ORF">S12H4_50511</name>
</gene>
<feature type="compositionally biased region" description="Gly residues" evidence="1">
    <location>
        <begin position="21"/>
        <end position="44"/>
    </location>
</feature>
<proteinExistence type="predicted"/>